<keyword evidence="2" id="KW-0315">Glutamine amidotransferase</keyword>
<gene>
    <name evidence="4" type="ORF">CLV99_0800</name>
</gene>
<dbReference type="PROSITE" id="PS51278">
    <property type="entry name" value="GATASE_TYPE_2"/>
    <property type="match status" value="1"/>
</dbReference>
<keyword evidence="5" id="KW-1185">Reference proteome</keyword>
<evidence type="ECO:0000256" key="1">
    <source>
        <dbReference type="ARBA" id="ARBA00022679"/>
    </source>
</evidence>
<evidence type="ECO:0000259" key="3">
    <source>
        <dbReference type="PROSITE" id="PS51278"/>
    </source>
</evidence>
<dbReference type="PANTHER" id="PTHR11907">
    <property type="entry name" value="AMIDOPHOSPHORIBOSYLTRANSFERASE"/>
    <property type="match status" value="1"/>
</dbReference>
<organism evidence="4 5">
    <name type="scientific">Sphingobacterium yanglingense</name>
    <dbReference type="NCBI Taxonomy" id="1437280"/>
    <lineage>
        <taxon>Bacteria</taxon>
        <taxon>Pseudomonadati</taxon>
        <taxon>Bacteroidota</taxon>
        <taxon>Sphingobacteriia</taxon>
        <taxon>Sphingobacteriales</taxon>
        <taxon>Sphingobacteriaceae</taxon>
        <taxon>Sphingobacterium</taxon>
    </lineage>
</organism>
<dbReference type="Proteomes" id="UP000295292">
    <property type="component" value="Unassembled WGS sequence"/>
</dbReference>
<sequence>MSPESFLLKKMQGCFSKNSNFCTFASSIQAMSDAIKHECGIALIRLLKPLSYYQEKYGTPYYGINKLYLLMEKQHNRGQDGAGIATIKFDVKPGNRYISRYRAMGSTAVADIFEYVQKKFAAVNKAYPKESKDTQWLKDNVSFTGEVLLGHLRYGTHGKNSIESCHPFLRQNNWMTRNLVVAGNFNMTNVDELLQQLYDLGQHPKEQADTVTVLEKIGHFLDDENQELFDQFKKEGYSNIEISAQIGKHLDVAKILTRSAKTWDGGYTIAGILGHGDAFVMRDPAGIRPAFFYQDDEVLVVASERPVIQTAFNIPLEAVQEIKPGHALIAKKDGSISQEMFRQPVEQKSCSFERIYFSRGSDADIYQERKSLGKLLCDQVLKSIDNDIKNTVFSFIPNTAEVSYYGMMEGMSKYVRDYQKNILLNRDEKISDQELDDILSIHARFEKLNVKDAKLRTFITQDADRQDMVQHVYDTTYGIVRDHEDTIVAIDDSIVRGTTLKQSILTILDRLHPKKIVIVSSAPQIRYPDCYGIDMSRMGEFVAFEAAINLLKRKGMSHIIDEVYQKCVASIVKPKDEIENYVKAIYEPFTDEEISAEIARIVRPHDLNAELVVIFQTLDNLHIACPNHRGDWYFSGDYPTPGGNKVVNKAFMNWVEGKNVRAYFSR</sequence>
<keyword evidence="4" id="KW-0328">Glycosyltransferase</keyword>
<dbReference type="GO" id="GO:0016757">
    <property type="term" value="F:glycosyltransferase activity"/>
    <property type="evidence" value="ECO:0007669"/>
    <property type="project" value="UniProtKB-KW"/>
</dbReference>
<dbReference type="Gene3D" id="3.60.20.10">
    <property type="entry name" value="Glutamine Phosphoribosylpyrophosphate, subunit 1, domain 1"/>
    <property type="match status" value="1"/>
</dbReference>
<dbReference type="SUPFAM" id="SSF56235">
    <property type="entry name" value="N-terminal nucleophile aminohydrolases (Ntn hydrolases)"/>
    <property type="match status" value="1"/>
</dbReference>
<evidence type="ECO:0000313" key="4">
    <source>
        <dbReference type="EMBL" id="TDQ79363.1"/>
    </source>
</evidence>
<accession>A0A4R6WGS7</accession>
<proteinExistence type="predicted"/>
<feature type="domain" description="Glutamine amidotransferase type-2" evidence="3">
    <location>
        <begin position="39"/>
        <end position="333"/>
    </location>
</feature>
<protein>
    <submittedName>
        <fullName evidence="4">Amidophosphoribosyltransferase</fullName>
    </submittedName>
</protein>
<reference evidence="4 5" key="1">
    <citation type="submission" date="2019-03" db="EMBL/GenBank/DDBJ databases">
        <title>Genomic Encyclopedia of Archaeal and Bacterial Type Strains, Phase II (KMG-II): from individual species to whole genera.</title>
        <authorList>
            <person name="Goeker M."/>
        </authorList>
    </citation>
    <scope>NUCLEOTIDE SEQUENCE [LARGE SCALE GENOMIC DNA]</scope>
    <source>
        <strain evidence="4 5">DSM 28353</strain>
    </source>
</reference>
<evidence type="ECO:0000313" key="5">
    <source>
        <dbReference type="Proteomes" id="UP000295292"/>
    </source>
</evidence>
<comment type="caution">
    <text evidence="4">The sequence shown here is derived from an EMBL/GenBank/DDBJ whole genome shotgun (WGS) entry which is preliminary data.</text>
</comment>
<dbReference type="AlphaFoldDB" id="A0A4R6WGS7"/>
<dbReference type="EMBL" id="SNYV01000011">
    <property type="protein sequence ID" value="TDQ79363.1"/>
    <property type="molecule type" value="Genomic_DNA"/>
</dbReference>
<dbReference type="InterPro" id="IPR017932">
    <property type="entry name" value="GATase_2_dom"/>
</dbReference>
<name>A0A4R6WGS7_9SPHI</name>
<dbReference type="InterPro" id="IPR029057">
    <property type="entry name" value="PRTase-like"/>
</dbReference>
<dbReference type="SUPFAM" id="SSF53271">
    <property type="entry name" value="PRTase-like"/>
    <property type="match status" value="1"/>
</dbReference>
<evidence type="ECO:0000256" key="2">
    <source>
        <dbReference type="ARBA" id="ARBA00022962"/>
    </source>
</evidence>
<keyword evidence="1 4" id="KW-0808">Transferase</keyword>
<dbReference type="InterPro" id="IPR029055">
    <property type="entry name" value="Ntn_hydrolases_N"/>
</dbReference>